<proteinExistence type="predicted"/>
<dbReference type="InterPro" id="IPR043834">
    <property type="entry name" value="REC"/>
</dbReference>
<dbReference type="RefSeq" id="WP_368644629.1">
    <property type="nucleotide sequence ID" value="NZ_CP158256.1"/>
</dbReference>
<dbReference type="AlphaFoldDB" id="A0AB39DJB2"/>
<protein>
    <submittedName>
        <fullName evidence="2">Response regulator receiver domain</fullName>
    </submittedName>
</protein>
<gene>
    <name evidence="2" type="ORF">ABRZ01_06705</name>
</gene>
<evidence type="ECO:0000313" key="2">
    <source>
        <dbReference type="EMBL" id="XDJ54170.1"/>
    </source>
</evidence>
<dbReference type="EMBL" id="CP158256">
    <property type="protein sequence ID" value="XDJ54170.1"/>
    <property type="molecule type" value="Genomic_DNA"/>
</dbReference>
<feature type="domain" description="Response receiver" evidence="1">
    <location>
        <begin position="19"/>
        <end position="141"/>
    </location>
</feature>
<dbReference type="Pfam" id="PF19192">
    <property type="entry name" value="Response_reg_2"/>
    <property type="match status" value="1"/>
</dbReference>
<evidence type="ECO:0000259" key="1">
    <source>
        <dbReference type="Pfam" id="PF19192"/>
    </source>
</evidence>
<name>A0AB39DJB2_9BURK</name>
<sequence>MADAAYEAAVKATFETKPLRTVLMIDDEFPTFSDLALGPTGETEKRFKQKELAVKLYDAFRKNDMLCDIENVAAEVPLESIRKSDLIILDYHLGPTDGDSEKSISILRELASSKHFNTVVVFTAETDLDNVWLEIIASLGGAWTTLPGELEGDAKTHWEQLSDEGKLPTASLEAVMEFAQKRSVRNLSGNVRKAAQDELVALDVPQAACTDIISALIYVEMAKRAGKYKGEPKRYAVGSYKDGKRWIQSKNTFIVIHQKKKELSADDKDPAGILASLSEALLSWHPNLIQVVVSEIQNILELEALISGDELLRHPATQAALWHFLLDSLEPLDPNKSPDVRAPLAALIDRILEGVRRRLSTDPALLELASDALLGEIRDAGWTPDNWPADKQRIAAIADISRTKGSATASDIFFRLNSFFSTEVFRRSHITMGTLILHRSSGDCFVVATPACDMTIRAPSTEQLWTRAIHPLRSVICVHMRKLDTIEGALAEASNGRHVFLENGQDKMAFALANGGLPSYEIIFVKDAGIVQEKDGKKVFIASRLAATLMPGAGPNEPPKPSDVEREWVYEEFEVIGQLRSANGNRILQLATQHLSRIGLDYISMPT</sequence>
<organism evidence="2">
    <name type="scientific">Castellaniella ginsengisoli</name>
    <dbReference type="NCBI Taxonomy" id="546114"/>
    <lineage>
        <taxon>Bacteria</taxon>
        <taxon>Pseudomonadati</taxon>
        <taxon>Pseudomonadota</taxon>
        <taxon>Betaproteobacteria</taxon>
        <taxon>Burkholderiales</taxon>
        <taxon>Alcaligenaceae</taxon>
        <taxon>Castellaniella</taxon>
    </lineage>
</organism>
<accession>A0AB39DJB2</accession>
<reference evidence="2" key="1">
    <citation type="submission" date="2024-05" db="EMBL/GenBank/DDBJ databases">
        <authorList>
            <person name="Luo Y.-C."/>
            <person name="Nicholds J."/>
            <person name="Mortimer T."/>
            <person name="Maboni G."/>
        </authorList>
    </citation>
    <scope>NUCLEOTIDE SEQUENCE</scope>
    <source>
        <strain evidence="2">150964</strain>
    </source>
</reference>